<gene>
    <name evidence="2" type="ORF">SYMBAF_12925</name>
</gene>
<dbReference type="InterPro" id="IPR025948">
    <property type="entry name" value="HTH-like_dom"/>
</dbReference>
<protein>
    <submittedName>
        <fullName evidence="2">Transposase</fullName>
    </submittedName>
</protein>
<reference evidence="2 3" key="1">
    <citation type="journal article" date="2014" name="Genome Announc.">
        <title>Whole-Genome Sequence of Serratia symbiotica Strain CWBI-2.3T, a Free-Living Symbiont of the Black Bean Aphid Aphis fabae.</title>
        <authorList>
            <person name="Foray V."/>
            <person name="Grigorescu A.S."/>
            <person name="Sabri A."/>
            <person name="Haubruge E."/>
            <person name="Lognay G."/>
            <person name="Francis F."/>
            <person name="Fauconnier M.L."/>
            <person name="Hance T."/>
            <person name="Thonart P."/>
        </authorList>
    </citation>
    <scope>NUCLEOTIDE SEQUENCE [LARGE SCALE GENOMIC DNA]</scope>
    <source>
        <strain evidence="2">CWBI-2.3</strain>
    </source>
</reference>
<feature type="region of interest" description="Disordered" evidence="1">
    <location>
        <begin position="65"/>
        <end position="94"/>
    </location>
</feature>
<dbReference type="AlphaFoldDB" id="A0A7D5SSM2"/>
<evidence type="ECO:0000313" key="2">
    <source>
        <dbReference type="EMBL" id="QLH63655.1"/>
    </source>
</evidence>
<dbReference type="InterPro" id="IPR050900">
    <property type="entry name" value="Transposase_IS3/IS150/IS904"/>
</dbReference>
<dbReference type="Proteomes" id="UP000042738">
    <property type="component" value="Chromosome"/>
</dbReference>
<organism evidence="2 3">
    <name type="scientific">Serratia symbiotica</name>
    <dbReference type="NCBI Taxonomy" id="138074"/>
    <lineage>
        <taxon>Bacteria</taxon>
        <taxon>Pseudomonadati</taxon>
        <taxon>Pseudomonadota</taxon>
        <taxon>Gammaproteobacteria</taxon>
        <taxon>Enterobacterales</taxon>
        <taxon>Yersiniaceae</taxon>
        <taxon>Serratia</taxon>
    </lineage>
</organism>
<dbReference type="Pfam" id="PF13276">
    <property type="entry name" value="HTH_21"/>
    <property type="match status" value="1"/>
</dbReference>
<accession>A0A7D5SSM2</accession>
<evidence type="ECO:0000256" key="1">
    <source>
        <dbReference type="SAM" id="MobiDB-lite"/>
    </source>
</evidence>
<sequence length="113" mass="13007">MFHHHKGRYGYRRMTLALRNEGYGINHKTVRKLMRKMGCLRSKKYPSYKGTYGKVAPNILARNFKANGPNRRAHQGKTERPESGTISNSGHVSRQLKQSVQYMGFTSKTGFFL</sequence>
<dbReference type="EMBL" id="CP050855">
    <property type="protein sequence ID" value="QLH63655.1"/>
    <property type="molecule type" value="Genomic_DNA"/>
</dbReference>
<name>A0A7D5SSM2_9GAMM</name>
<proteinExistence type="predicted"/>
<evidence type="ECO:0000313" key="3">
    <source>
        <dbReference type="Proteomes" id="UP000042738"/>
    </source>
</evidence>
<dbReference type="PANTHER" id="PTHR46889">
    <property type="entry name" value="TRANSPOSASE INSF FOR INSERTION SEQUENCE IS3B-RELATED"/>
    <property type="match status" value="1"/>
</dbReference>
<feature type="compositionally biased region" description="Polar residues" evidence="1">
    <location>
        <begin position="84"/>
        <end position="94"/>
    </location>
</feature>
<dbReference type="PANTHER" id="PTHR46889:SF4">
    <property type="entry name" value="TRANSPOSASE INSO FOR INSERTION SEQUENCE ELEMENT IS911B-RELATED"/>
    <property type="match status" value="1"/>
</dbReference>